<name>A0ABT3XNL1_9FLAO</name>
<reference evidence="2" key="1">
    <citation type="submission" date="2022-10" db="EMBL/GenBank/DDBJ databases">
        <title>Chryseobacterium sp. nov., a novel bacterial species.</title>
        <authorList>
            <person name="Cao Y."/>
        </authorList>
    </citation>
    <scope>NUCLEOTIDE SEQUENCE</scope>
    <source>
        <strain evidence="2">CCTCC AB2015118</strain>
    </source>
</reference>
<feature type="chain" id="PRO_5045878992" evidence="1">
    <location>
        <begin position="19"/>
        <end position="229"/>
    </location>
</feature>
<evidence type="ECO:0000256" key="1">
    <source>
        <dbReference type="SAM" id="SignalP"/>
    </source>
</evidence>
<evidence type="ECO:0000313" key="3">
    <source>
        <dbReference type="Proteomes" id="UP001073122"/>
    </source>
</evidence>
<sequence>MKKFLSVFILTISAFIFAQESKESNWILKLNATQLVDVISYPTLQISAERKINPYFSVNAEIGYQLYDFSKPDTIFLKSKGFKANLEGRAYLFKMLHSRIESKRNEFYVGLQLFYRKNQSTDIVDYSPLNNADVKYTDNFGFKRKAKGFNVMFGNQISVSKKIVLEPYVGLGLMNRKVENTAIDYNESKHEIAGTGLTPLFRELNMEKNSGITSTFVLDLESDIDCRGR</sequence>
<accession>A0ABT3XNL1</accession>
<comment type="caution">
    <text evidence="2">The sequence shown here is derived from an EMBL/GenBank/DDBJ whole genome shotgun (WGS) entry which is preliminary data.</text>
</comment>
<keyword evidence="3" id="KW-1185">Reference proteome</keyword>
<dbReference type="RefSeq" id="WP_267265040.1">
    <property type="nucleotide sequence ID" value="NZ_JAOVZW010000008.1"/>
</dbReference>
<dbReference type="EMBL" id="JAOVZW010000008">
    <property type="protein sequence ID" value="MCX8523731.1"/>
    <property type="molecule type" value="Genomic_DNA"/>
</dbReference>
<evidence type="ECO:0000313" key="2">
    <source>
        <dbReference type="EMBL" id="MCX8523731.1"/>
    </source>
</evidence>
<proteinExistence type="predicted"/>
<gene>
    <name evidence="2" type="ORF">OF897_07320</name>
</gene>
<dbReference type="Proteomes" id="UP001073122">
    <property type="component" value="Unassembled WGS sequence"/>
</dbReference>
<dbReference type="InterPro" id="IPR021958">
    <property type="entry name" value="DUF3575"/>
</dbReference>
<keyword evidence="1" id="KW-0732">Signal</keyword>
<protein>
    <submittedName>
        <fullName evidence="2">DUF3575 domain-containing protein</fullName>
    </submittedName>
</protein>
<dbReference type="Pfam" id="PF12099">
    <property type="entry name" value="DUF3575"/>
    <property type="match status" value="1"/>
</dbReference>
<feature type="signal peptide" evidence="1">
    <location>
        <begin position="1"/>
        <end position="18"/>
    </location>
</feature>
<organism evidence="2 3">
    <name type="scientific">Chryseobacterium formosus</name>
    <dbReference type="NCBI Taxonomy" id="1537363"/>
    <lineage>
        <taxon>Bacteria</taxon>
        <taxon>Pseudomonadati</taxon>
        <taxon>Bacteroidota</taxon>
        <taxon>Flavobacteriia</taxon>
        <taxon>Flavobacteriales</taxon>
        <taxon>Weeksellaceae</taxon>
        <taxon>Chryseobacterium group</taxon>
        <taxon>Chryseobacterium</taxon>
    </lineage>
</organism>